<dbReference type="Proteomes" id="UP000199280">
    <property type="component" value="Unassembled WGS sequence"/>
</dbReference>
<dbReference type="EMBL" id="FNYT01000023">
    <property type="protein sequence ID" value="SEJ72122.1"/>
    <property type="molecule type" value="Genomic_DNA"/>
</dbReference>
<reference evidence="1 3" key="1">
    <citation type="submission" date="2016-02" db="EMBL/GenBank/DDBJ databases">
        <authorList>
            <person name="Wen L."/>
            <person name="He K."/>
            <person name="Yang H."/>
        </authorList>
    </citation>
    <scope>NUCLEOTIDE SEQUENCE [LARGE SCALE GENOMIC DNA]</scope>
    <source>
        <strain evidence="1">Trichococcus_R210</strain>
    </source>
</reference>
<dbReference type="OrthoDB" id="2167591at2"/>
<dbReference type="EMBL" id="FJNB01000012">
    <property type="protein sequence ID" value="CZQ99868.1"/>
    <property type="molecule type" value="Genomic_DNA"/>
</dbReference>
<gene>
    <name evidence="2" type="ORF">SAMN05216375_12335</name>
    <name evidence="1" type="ORF">TR210_1674</name>
</gene>
<dbReference type="STRING" id="640938.TR210_1674"/>
<dbReference type="RefSeq" id="WP_068623067.1">
    <property type="nucleotide sequence ID" value="NZ_FJNB01000012.1"/>
</dbReference>
<accession>A0A143YVT4</accession>
<evidence type="ECO:0000313" key="4">
    <source>
        <dbReference type="Proteomes" id="UP000199280"/>
    </source>
</evidence>
<protein>
    <submittedName>
        <fullName evidence="1">Uncharacterized protein</fullName>
    </submittedName>
</protein>
<evidence type="ECO:0000313" key="3">
    <source>
        <dbReference type="Proteomes" id="UP000076878"/>
    </source>
</evidence>
<reference evidence="2 4" key="2">
    <citation type="submission" date="2016-10" db="EMBL/GenBank/DDBJ databases">
        <authorList>
            <person name="Varghese N."/>
            <person name="Submissions S."/>
        </authorList>
    </citation>
    <scope>NUCLEOTIDE SEQUENCE [LARGE SCALE GENOMIC DNA]</scope>
    <source>
        <strain evidence="2 4">DSM 22150</strain>
    </source>
</reference>
<dbReference type="AlphaFoldDB" id="A0A143YVT4"/>
<evidence type="ECO:0000313" key="2">
    <source>
        <dbReference type="EMBL" id="SEJ72122.1"/>
    </source>
</evidence>
<dbReference type="Proteomes" id="UP000076878">
    <property type="component" value="Unassembled WGS sequence"/>
</dbReference>
<proteinExistence type="predicted"/>
<evidence type="ECO:0000313" key="1">
    <source>
        <dbReference type="EMBL" id="CZQ99868.1"/>
    </source>
</evidence>
<keyword evidence="4" id="KW-1185">Reference proteome</keyword>
<name>A0A143YVT4_9LACT</name>
<organism evidence="1 3">
    <name type="scientific">Trichococcus ilyis</name>
    <dbReference type="NCBI Taxonomy" id="640938"/>
    <lineage>
        <taxon>Bacteria</taxon>
        <taxon>Bacillati</taxon>
        <taxon>Bacillota</taxon>
        <taxon>Bacilli</taxon>
        <taxon>Lactobacillales</taxon>
        <taxon>Carnobacteriaceae</taxon>
        <taxon>Trichococcus</taxon>
    </lineage>
</organism>
<sequence length="117" mass="13079">MVTFIKELKRIPRGDVPDFVAAAMPQFYEAIACPNDVVLSVQASMAHYSTPKKNVAAEEYEAFEVTLTKKGDFVAVEDIVKDPEIIAAFKPYKTSGKGAYPFVPVEVIEQLYLYLKK</sequence>